<comment type="caution">
    <text evidence="8">The sequence shown here is derived from an EMBL/GenBank/DDBJ whole genome shotgun (WGS) entry which is preliminary data.</text>
</comment>
<evidence type="ECO:0000256" key="5">
    <source>
        <dbReference type="ARBA" id="ARBA00023136"/>
    </source>
</evidence>
<feature type="domain" description="GtrA/DPMS transmembrane" evidence="7">
    <location>
        <begin position="11"/>
        <end position="118"/>
    </location>
</feature>
<sequence>MIKTLYQMGSFGLIGLSATAIHAFMFSLLVWGRYDPLISNFIAFCCAVPVSFYGNRYLTFKADGSFPKFATMSSISFAVNHANVWIVTDILALNWKYALPGMLIVIPAFSFIVSKLWVYER</sequence>
<organism evidence="8 9">
    <name type="scientific">Brucella anthropi</name>
    <name type="common">Ochrobactrum anthropi</name>
    <dbReference type="NCBI Taxonomy" id="529"/>
    <lineage>
        <taxon>Bacteria</taxon>
        <taxon>Pseudomonadati</taxon>
        <taxon>Pseudomonadota</taxon>
        <taxon>Alphaproteobacteria</taxon>
        <taxon>Hyphomicrobiales</taxon>
        <taxon>Brucellaceae</taxon>
        <taxon>Brucella/Ochrobactrum group</taxon>
        <taxon>Brucella</taxon>
    </lineage>
</organism>
<feature type="transmembrane region" description="Helical" evidence="6">
    <location>
        <begin position="98"/>
        <end position="118"/>
    </location>
</feature>
<evidence type="ECO:0000256" key="6">
    <source>
        <dbReference type="SAM" id="Phobius"/>
    </source>
</evidence>
<evidence type="ECO:0000256" key="2">
    <source>
        <dbReference type="ARBA" id="ARBA00009399"/>
    </source>
</evidence>
<dbReference type="PANTHER" id="PTHR38459:SF1">
    <property type="entry name" value="PROPHAGE BACTOPRENOL-LINKED GLUCOSE TRANSLOCASE HOMOLOG"/>
    <property type="match status" value="1"/>
</dbReference>
<dbReference type="Pfam" id="PF04138">
    <property type="entry name" value="GtrA_DPMS_TM"/>
    <property type="match status" value="1"/>
</dbReference>
<evidence type="ECO:0000256" key="1">
    <source>
        <dbReference type="ARBA" id="ARBA00004141"/>
    </source>
</evidence>
<protein>
    <submittedName>
        <fullName evidence="8">GtrA family protein</fullName>
    </submittedName>
</protein>
<gene>
    <name evidence="8" type="ORF">F9L04_24875</name>
</gene>
<accession>A0A6L3YYF2</accession>
<dbReference type="GO" id="GO:0000271">
    <property type="term" value="P:polysaccharide biosynthetic process"/>
    <property type="evidence" value="ECO:0007669"/>
    <property type="project" value="InterPro"/>
</dbReference>
<keyword evidence="4 6" id="KW-1133">Transmembrane helix</keyword>
<comment type="subcellular location">
    <subcellularLocation>
        <location evidence="1">Membrane</location>
        <topology evidence="1">Multi-pass membrane protein</topology>
    </subcellularLocation>
</comment>
<comment type="similarity">
    <text evidence="2">Belongs to the GtrA family.</text>
</comment>
<name>A0A6L3YYF2_BRUAN</name>
<feature type="transmembrane region" description="Helical" evidence="6">
    <location>
        <begin position="12"/>
        <end position="31"/>
    </location>
</feature>
<evidence type="ECO:0000313" key="8">
    <source>
        <dbReference type="EMBL" id="KAB2757548.1"/>
    </source>
</evidence>
<evidence type="ECO:0000259" key="7">
    <source>
        <dbReference type="Pfam" id="PF04138"/>
    </source>
</evidence>
<dbReference type="InterPro" id="IPR007267">
    <property type="entry name" value="GtrA_DPMS_TM"/>
</dbReference>
<dbReference type="AlphaFoldDB" id="A0A6L3YYF2"/>
<proteinExistence type="inferred from homology"/>
<dbReference type="Proteomes" id="UP000481876">
    <property type="component" value="Unassembled WGS sequence"/>
</dbReference>
<dbReference type="RefSeq" id="WP_151662856.1">
    <property type="nucleotide sequence ID" value="NZ_WBWN01000038.1"/>
</dbReference>
<keyword evidence="5 6" id="KW-0472">Membrane</keyword>
<reference evidence="8 9" key="1">
    <citation type="submission" date="2019-09" db="EMBL/GenBank/DDBJ databases">
        <title>Taxonomic organization of the family Brucellaceae based on a phylogenomic approach.</title>
        <authorList>
            <person name="Leclercq S."/>
            <person name="Cloeckaert A."/>
            <person name="Zygmunt M.S."/>
        </authorList>
    </citation>
    <scope>NUCLEOTIDE SEQUENCE [LARGE SCALE GENOMIC DNA]</scope>
    <source>
        <strain evidence="8 9">LMG 3313</strain>
    </source>
</reference>
<evidence type="ECO:0000256" key="3">
    <source>
        <dbReference type="ARBA" id="ARBA00022692"/>
    </source>
</evidence>
<dbReference type="GO" id="GO:0005886">
    <property type="term" value="C:plasma membrane"/>
    <property type="evidence" value="ECO:0007669"/>
    <property type="project" value="TreeGrafter"/>
</dbReference>
<dbReference type="EMBL" id="WBWS01000046">
    <property type="protein sequence ID" value="KAB2757548.1"/>
    <property type="molecule type" value="Genomic_DNA"/>
</dbReference>
<dbReference type="PANTHER" id="PTHR38459">
    <property type="entry name" value="PROPHAGE BACTOPRENOL-LINKED GLUCOSE TRANSLOCASE HOMOLOG"/>
    <property type="match status" value="1"/>
</dbReference>
<evidence type="ECO:0000313" key="9">
    <source>
        <dbReference type="Proteomes" id="UP000481876"/>
    </source>
</evidence>
<evidence type="ECO:0000256" key="4">
    <source>
        <dbReference type="ARBA" id="ARBA00022989"/>
    </source>
</evidence>
<keyword evidence="3 6" id="KW-0812">Transmembrane</keyword>
<dbReference type="InterPro" id="IPR051401">
    <property type="entry name" value="GtrA_CellWall_Glycosyl"/>
</dbReference>
<feature type="transmembrane region" description="Helical" evidence="6">
    <location>
        <begin position="37"/>
        <end position="54"/>
    </location>
</feature>